<dbReference type="InterPro" id="IPR001509">
    <property type="entry name" value="Epimerase_deHydtase"/>
</dbReference>
<keyword evidence="3" id="KW-0520">NAD</keyword>
<evidence type="ECO:0000259" key="5">
    <source>
        <dbReference type="Pfam" id="PF01370"/>
    </source>
</evidence>
<dbReference type="RefSeq" id="WP_236098182.1">
    <property type="nucleotide sequence ID" value="NZ_JAKGUD010000002.1"/>
</dbReference>
<evidence type="ECO:0000313" key="7">
    <source>
        <dbReference type="Proteomes" id="UP001200430"/>
    </source>
</evidence>
<protein>
    <submittedName>
        <fullName evidence="6">NAD(P)-dependent oxidoreductase</fullName>
    </submittedName>
</protein>
<dbReference type="InterPro" id="IPR036291">
    <property type="entry name" value="NAD(P)-bd_dom_sf"/>
</dbReference>
<proteinExistence type="predicted"/>
<evidence type="ECO:0000256" key="1">
    <source>
        <dbReference type="ARBA" id="ARBA00001911"/>
    </source>
</evidence>
<organism evidence="6 7">
    <name type="scientific">Dethiosulfovibrio marinus</name>
    <dbReference type="NCBI Taxonomy" id="133532"/>
    <lineage>
        <taxon>Bacteria</taxon>
        <taxon>Thermotogati</taxon>
        <taxon>Synergistota</taxon>
        <taxon>Synergistia</taxon>
        <taxon>Synergistales</taxon>
        <taxon>Dethiosulfovibrionaceae</taxon>
        <taxon>Dethiosulfovibrio</taxon>
    </lineage>
</organism>
<accession>A0ABS9ENA5</accession>
<name>A0ABS9ENA5_9BACT</name>
<dbReference type="PANTHER" id="PTHR43078:SF6">
    <property type="entry name" value="UDP-GLUCURONIC ACID DECARBOXYLASE 1"/>
    <property type="match status" value="1"/>
</dbReference>
<dbReference type="Proteomes" id="UP001200430">
    <property type="component" value="Unassembled WGS sequence"/>
</dbReference>
<dbReference type="InterPro" id="IPR044516">
    <property type="entry name" value="UXS-like"/>
</dbReference>
<keyword evidence="7" id="KW-1185">Reference proteome</keyword>
<keyword evidence="2" id="KW-0210">Decarboxylase</keyword>
<feature type="domain" description="NAD-dependent epimerase/dehydratase" evidence="5">
    <location>
        <begin position="33"/>
        <end position="272"/>
    </location>
</feature>
<evidence type="ECO:0000313" key="6">
    <source>
        <dbReference type="EMBL" id="MCF4141662.1"/>
    </source>
</evidence>
<reference evidence="6 7" key="1">
    <citation type="submission" date="2022-01" db="EMBL/GenBank/DDBJ databases">
        <title>Dethiosulfovibrio faecalis sp. nov., a novel proteolytic, non-sulfur-reducing bacterium isolated from a marine aquaculture solid waste bioreactor.</title>
        <authorList>
            <person name="Grabowski S."/>
            <person name="Apolinario E."/>
            <person name="Schneider N."/>
            <person name="Marshall C.W."/>
            <person name="Sowers K.R."/>
        </authorList>
    </citation>
    <scope>NUCLEOTIDE SEQUENCE [LARGE SCALE GENOMIC DNA]</scope>
    <source>
        <strain evidence="6 7">DSM 12537</strain>
    </source>
</reference>
<sequence>MKSSARGDLLRSWLDTLADLAMDLADDLKGSRILLTGGTGFVGTWITSLLMAMKDRGAGFELAILSRKPDVLRSRLGAFFDLSSLELIPSDLTAPPLELPRFDMAIHAAGEISPGVPWPMVEKSLVSATGSVADELGKNGCRRFLFISSGAVYGDSGNPGGVAENYCLAPDPCGGDIYGNAKRWAETLSLMYGRKWGMEVTIARCFAFSGSFLPLNGRFALGNFISDGIKKDPVVVRGTGTPLRSYLDGSDMALWLLTLLVRGKDGRPYNVGSPYPISIGDTATMVADMCGTRVEILNGQDGRGDYYPVTDRIEEDLGLNPTVDLAESIERTIVWNGGNVL</sequence>
<evidence type="ECO:0000256" key="2">
    <source>
        <dbReference type="ARBA" id="ARBA00022793"/>
    </source>
</evidence>
<dbReference type="Pfam" id="PF01370">
    <property type="entry name" value="Epimerase"/>
    <property type="match status" value="1"/>
</dbReference>
<dbReference type="EMBL" id="JAKGUD010000002">
    <property type="protein sequence ID" value="MCF4141662.1"/>
    <property type="molecule type" value="Genomic_DNA"/>
</dbReference>
<gene>
    <name evidence="6" type="ORF">L2W38_02370</name>
</gene>
<comment type="cofactor">
    <cofactor evidence="1">
        <name>NAD(+)</name>
        <dbReference type="ChEBI" id="CHEBI:57540"/>
    </cofactor>
</comment>
<dbReference type="PANTHER" id="PTHR43078">
    <property type="entry name" value="UDP-GLUCURONIC ACID DECARBOXYLASE-RELATED"/>
    <property type="match status" value="1"/>
</dbReference>
<evidence type="ECO:0000256" key="3">
    <source>
        <dbReference type="ARBA" id="ARBA00023027"/>
    </source>
</evidence>
<evidence type="ECO:0000256" key="4">
    <source>
        <dbReference type="ARBA" id="ARBA00023239"/>
    </source>
</evidence>
<keyword evidence="4" id="KW-0456">Lyase</keyword>
<dbReference type="SUPFAM" id="SSF51735">
    <property type="entry name" value="NAD(P)-binding Rossmann-fold domains"/>
    <property type="match status" value="1"/>
</dbReference>
<comment type="caution">
    <text evidence="6">The sequence shown here is derived from an EMBL/GenBank/DDBJ whole genome shotgun (WGS) entry which is preliminary data.</text>
</comment>
<dbReference type="Gene3D" id="3.40.50.720">
    <property type="entry name" value="NAD(P)-binding Rossmann-like Domain"/>
    <property type="match status" value="1"/>
</dbReference>